<sequence length="331" mass="34971">MPFVTSSLCRALSTAVLFSAATVAQTCFFPDGSEAAGHVPCSSDSGVSSCCSSSAFCMDNGLCYGSGLLSRGSCTDSTWNNDQCGLYCTDVETSTSVSIMPCSTSKFTCGLNASNCETNTDTFTMQGGNHFILRADQIASLVTPALQSSNTVSPAATVTATITAAATARADTRKQYSGGDMAGLACGLALPLLAGLIAALFALRRERQKYAQPKLMYKLPDGHDSFDPREYKPPPPVMRSASALSLGSPSAPSVYSNPASPVERSESQMGNMPPHIQNLLSRIDSTKKMKMREAGLGVHPVVRHELDTAPPYRAADKPAERHELANVRMST</sequence>
<keyword evidence="5" id="KW-1185">Reference proteome</keyword>
<proteinExistence type="predicted"/>
<feature type="signal peptide" evidence="3">
    <location>
        <begin position="1"/>
        <end position="24"/>
    </location>
</feature>
<feature type="transmembrane region" description="Helical" evidence="2">
    <location>
        <begin position="181"/>
        <end position="203"/>
    </location>
</feature>
<organism evidence="4 5">
    <name type="scientific">Polychaeton citri CBS 116435</name>
    <dbReference type="NCBI Taxonomy" id="1314669"/>
    <lineage>
        <taxon>Eukaryota</taxon>
        <taxon>Fungi</taxon>
        <taxon>Dikarya</taxon>
        <taxon>Ascomycota</taxon>
        <taxon>Pezizomycotina</taxon>
        <taxon>Dothideomycetes</taxon>
        <taxon>Dothideomycetidae</taxon>
        <taxon>Capnodiales</taxon>
        <taxon>Capnodiaceae</taxon>
        <taxon>Polychaeton</taxon>
    </lineage>
</organism>
<comment type="caution">
    <text evidence="4">The sequence shown here is derived from an EMBL/GenBank/DDBJ whole genome shotgun (WGS) entry which is preliminary data.</text>
</comment>
<keyword evidence="2" id="KW-0812">Transmembrane</keyword>
<gene>
    <name evidence="4" type="ORF">K431DRAFT_350639</name>
</gene>
<evidence type="ECO:0000256" key="2">
    <source>
        <dbReference type="SAM" id="Phobius"/>
    </source>
</evidence>
<keyword evidence="2" id="KW-0472">Membrane</keyword>
<dbReference type="AlphaFoldDB" id="A0A9P4UK79"/>
<feature type="region of interest" description="Disordered" evidence="1">
    <location>
        <begin position="221"/>
        <end position="273"/>
    </location>
</feature>
<keyword evidence="2" id="KW-1133">Transmembrane helix</keyword>
<dbReference type="OrthoDB" id="5215637at2759"/>
<keyword evidence="3" id="KW-0732">Signal</keyword>
<evidence type="ECO:0000313" key="5">
    <source>
        <dbReference type="Proteomes" id="UP000799441"/>
    </source>
</evidence>
<name>A0A9P4UK79_9PEZI</name>
<reference evidence="4" key="1">
    <citation type="journal article" date="2020" name="Stud. Mycol.">
        <title>101 Dothideomycetes genomes: a test case for predicting lifestyles and emergence of pathogens.</title>
        <authorList>
            <person name="Haridas S."/>
            <person name="Albert R."/>
            <person name="Binder M."/>
            <person name="Bloem J."/>
            <person name="Labutti K."/>
            <person name="Salamov A."/>
            <person name="Andreopoulos B."/>
            <person name="Baker S."/>
            <person name="Barry K."/>
            <person name="Bills G."/>
            <person name="Bluhm B."/>
            <person name="Cannon C."/>
            <person name="Castanera R."/>
            <person name="Culley D."/>
            <person name="Daum C."/>
            <person name="Ezra D."/>
            <person name="Gonzalez J."/>
            <person name="Henrissat B."/>
            <person name="Kuo A."/>
            <person name="Liang C."/>
            <person name="Lipzen A."/>
            <person name="Lutzoni F."/>
            <person name="Magnuson J."/>
            <person name="Mondo S."/>
            <person name="Nolan M."/>
            <person name="Ohm R."/>
            <person name="Pangilinan J."/>
            <person name="Park H.-J."/>
            <person name="Ramirez L."/>
            <person name="Alfaro M."/>
            <person name="Sun H."/>
            <person name="Tritt A."/>
            <person name="Yoshinaga Y."/>
            <person name="Zwiers L.-H."/>
            <person name="Turgeon B."/>
            <person name="Goodwin S."/>
            <person name="Spatafora J."/>
            <person name="Crous P."/>
            <person name="Grigoriev I."/>
        </authorList>
    </citation>
    <scope>NUCLEOTIDE SEQUENCE</scope>
    <source>
        <strain evidence="4">CBS 116435</strain>
    </source>
</reference>
<evidence type="ECO:0000313" key="4">
    <source>
        <dbReference type="EMBL" id="KAF2716026.1"/>
    </source>
</evidence>
<protein>
    <submittedName>
        <fullName evidence="4">Uncharacterized protein</fullName>
    </submittedName>
</protein>
<accession>A0A9P4UK79</accession>
<feature type="chain" id="PRO_5040224786" evidence="3">
    <location>
        <begin position="25"/>
        <end position="331"/>
    </location>
</feature>
<feature type="compositionally biased region" description="Low complexity" evidence="1">
    <location>
        <begin position="240"/>
        <end position="253"/>
    </location>
</feature>
<dbReference type="Proteomes" id="UP000799441">
    <property type="component" value="Unassembled WGS sequence"/>
</dbReference>
<feature type="compositionally biased region" description="Basic and acidic residues" evidence="1">
    <location>
        <begin position="221"/>
        <end position="232"/>
    </location>
</feature>
<evidence type="ECO:0000256" key="1">
    <source>
        <dbReference type="SAM" id="MobiDB-lite"/>
    </source>
</evidence>
<evidence type="ECO:0000256" key="3">
    <source>
        <dbReference type="SAM" id="SignalP"/>
    </source>
</evidence>
<dbReference type="EMBL" id="MU003905">
    <property type="protein sequence ID" value="KAF2716026.1"/>
    <property type="molecule type" value="Genomic_DNA"/>
</dbReference>